<dbReference type="AlphaFoldDB" id="A0A1W6L9X7"/>
<organism evidence="3 4">
    <name type="scientific">Piscinibacter gummiphilus</name>
    <dbReference type="NCBI Taxonomy" id="946333"/>
    <lineage>
        <taxon>Bacteria</taxon>
        <taxon>Pseudomonadati</taxon>
        <taxon>Pseudomonadota</taxon>
        <taxon>Betaproteobacteria</taxon>
        <taxon>Burkholderiales</taxon>
        <taxon>Sphaerotilaceae</taxon>
        <taxon>Piscinibacter</taxon>
    </lineage>
</organism>
<proteinExistence type="inferred from homology"/>
<dbReference type="InterPro" id="IPR050921">
    <property type="entry name" value="T4SS_GSP_E_ATPase"/>
</dbReference>
<dbReference type="PANTHER" id="PTHR30486">
    <property type="entry name" value="TWITCHING MOTILITY PROTEIN PILT"/>
    <property type="match status" value="1"/>
</dbReference>
<evidence type="ECO:0000259" key="2">
    <source>
        <dbReference type="Pfam" id="PF00437"/>
    </source>
</evidence>
<dbReference type="InterPro" id="IPR027417">
    <property type="entry name" value="P-loop_NTPase"/>
</dbReference>
<gene>
    <name evidence="3" type="ORF">A4W93_14395</name>
</gene>
<protein>
    <recommendedName>
        <fullName evidence="2">Bacterial type II secretion system protein E domain-containing protein</fullName>
    </recommendedName>
</protein>
<evidence type="ECO:0000313" key="4">
    <source>
        <dbReference type="Proteomes" id="UP000193427"/>
    </source>
</evidence>
<dbReference type="OrthoDB" id="5790493at2"/>
<reference evidence="3 4" key="1">
    <citation type="submission" date="2016-04" db="EMBL/GenBank/DDBJ databases">
        <title>Complete genome sequence of natural rubber-degrading, novel Gram-negative bacterium, Rhizobacter gummiphilus strain NS21.</title>
        <authorList>
            <person name="Tabata M."/>
            <person name="Kasai D."/>
            <person name="Fukuda M."/>
        </authorList>
    </citation>
    <scope>NUCLEOTIDE SEQUENCE [LARGE SCALE GENOMIC DNA]</scope>
    <source>
        <strain evidence="3 4">NS21</strain>
    </source>
</reference>
<keyword evidence="4" id="KW-1185">Reference proteome</keyword>
<name>A0A1W6L9X7_9BURK</name>
<dbReference type="STRING" id="946333.A4W93_14395"/>
<feature type="domain" description="Bacterial type II secretion system protein E" evidence="2">
    <location>
        <begin position="160"/>
        <end position="310"/>
    </location>
</feature>
<dbReference type="KEGG" id="rgu:A4W93_14395"/>
<dbReference type="EMBL" id="CP015118">
    <property type="protein sequence ID" value="ARN20988.1"/>
    <property type="molecule type" value="Genomic_DNA"/>
</dbReference>
<accession>A0A1W6L9X7</accession>
<evidence type="ECO:0000256" key="1">
    <source>
        <dbReference type="ARBA" id="ARBA00006611"/>
    </source>
</evidence>
<dbReference type="GO" id="GO:0016887">
    <property type="term" value="F:ATP hydrolysis activity"/>
    <property type="evidence" value="ECO:0007669"/>
    <property type="project" value="InterPro"/>
</dbReference>
<dbReference type="Proteomes" id="UP000193427">
    <property type="component" value="Chromosome"/>
</dbReference>
<sequence>MNHFTSSDVQLSTDVRQGIASSVRHALLFAHSITDIMIHEGRPMMAKSAKGTRPLHELFPSIPDFVVTREHIVCYLAGYVEGEVRHENVQHYWDTKLRPILESRRTANFRLDGLGAHSLRYTLFLHAGGQLGLAMRITPAAITPLNQLALPVQLRSTLTEATSGFMAITGPTGAGKTATAMSILDHHNRTHSGHIVTIEDPVELKLVPQKCMVTQREVGYDVTSFADGMRDSLRMSPDVMLTSEIRDSETAEVVIQGGESGSLMLATMHGRTTTGTLRKILSYTGNNAVVLRSVLAGSLIGVVRQALVPSVKGDRYLLAADVLFNVGKVTQFIESGDWIGLEAAIREEKLGASEFISMNTRLADLVKQGEVDAAEAMRETSDMPGLKRKLAQR</sequence>
<dbReference type="RefSeq" id="WP_157782160.1">
    <property type="nucleotide sequence ID" value="NZ_BSPR01000004.1"/>
</dbReference>
<comment type="similarity">
    <text evidence="1">Belongs to the GSP E family.</text>
</comment>
<evidence type="ECO:0000313" key="3">
    <source>
        <dbReference type="EMBL" id="ARN20988.1"/>
    </source>
</evidence>
<dbReference type="Pfam" id="PF00437">
    <property type="entry name" value="T2SSE"/>
    <property type="match status" value="1"/>
</dbReference>
<dbReference type="InterPro" id="IPR001482">
    <property type="entry name" value="T2SS/T4SS_dom"/>
</dbReference>
<dbReference type="SUPFAM" id="SSF52540">
    <property type="entry name" value="P-loop containing nucleoside triphosphate hydrolases"/>
    <property type="match status" value="1"/>
</dbReference>
<dbReference type="Gene3D" id="3.40.50.300">
    <property type="entry name" value="P-loop containing nucleotide triphosphate hydrolases"/>
    <property type="match status" value="1"/>
</dbReference>